<feature type="region of interest" description="Disordered" evidence="4">
    <location>
        <begin position="490"/>
        <end position="544"/>
    </location>
</feature>
<dbReference type="AlphaFoldDB" id="A0A7S4ADX2"/>
<evidence type="ECO:0000256" key="3">
    <source>
        <dbReference type="RuleBase" id="RU003322"/>
    </source>
</evidence>
<feature type="compositionally biased region" description="Basic residues" evidence="4">
    <location>
        <begin position="169"/>
        <end position="179"/>
    </location>
</feature>
<dbReference type="EMBL" id="HBIX01006741">
    <property type="protein sequence ID" value="CAE0712568.1"/>
    <property type="molecule type" value="Transcribed_RNA"/>
</dbReference>
<evidence type="ECO:0000256" key="1">
    <source>
        <dbReference type="ARBA" id="ARBA00022741"/>
    </source>
</evidence>
<name>A0A7S4ADX2_9STRA</name>
<dbReference type="GO" id="GO:0140662">
    <property type="term" value="F:ATP-dependent protein folding chaperone"/>
    <property type="evidence" value="ECO:0007669"/>
    <property type="project" value="InterPro"/>
</dbReference>
<proteinExistence type="inferred from homology"/>
<dbReference type="GO" id="GO:0005524">
    <property type="term" value="F:ATP binding"/>
    <property type="evidence" value="ECO:0007669"/>
    <property type="project" value="UniProtKB-KW"/>
</dbReference>
<dbReference type="PROSITE" id="PS01036">
    <property type="entry name" value="HSP70_3"/>
    <property type="match status" value="1"/>
</dbReference>
<feature type="compositionally biased region" description="Basic and acidic residues" evidence="4">
    <location>
        <begin position="520"/>
        <end position="535"/>
    </location>
</feature>
<dbReference type="InterPro" id="IPR018181">
    <property type="entry name" value="Heat_shock_70_CS"/>
</dbReference>
<dbReference type="InterPro" id="IPR013126">
    <property type="entry name" value="Hsp_70_fam"/>
</dbReference>
<reference evidence="5" key="1">
    <citation type="submission" date="2021-01" db="EMBL/GenBank/DDBJ databases">
        <authorList>
            <person name="Corre E."/>
            <person name="Pelletier E."/>
            <person name="Niang G."/>
            <person name="Scheremetjew M."/>
            <person name="Finn R."/>
            <person name="Kale V."/>
            <person name="Holt S."/>
            <person name="Cochrane G."/>
            <person name="Meng A."/>
            <person name="Brown T."/>
            <person name="Cohen L."/>
        </authorList>
    </citation>
    <scope>NUCLEOTIDE SEQUENCE</scope>
    <source>
        <strain evidence="5">10249 10 AB</strain>
    </source>
</reference>
<dbReference type="PROSITE" id="PS00297">
    <property type="entry name" value="HSP70_1"/>
    <property type="match status" value="1"/>
</dbReference>
<dbReference type="Gene3D" id="3.30.420.40">
    <property type="match status" value="4"/>
</dbReference>
<sequence>MLFPTAEPRYFRSLPIAIVVLLAPSTFGFLRDLSTNQPPGCHQKRWRDFSERTCPNFSLSAEIGVGIDLGTTNSAIAFLDEDDEPCIIEIPNNGRTLKSVVAFDEKSEPLVGDEALDWEREYKETAYRHVKRVIGTSFNNLSDETREVVPHLVPDTCGADDKSNSSGKKGTKKYIRKKKRKGPSLIKILEDADKYPTKLFSLNGNDGSDKSYISPENVSSCVLQRLLSVASEHTGDSITRAVIGIPAYFNDVQKEATVRAAKACGIEKVKLLKEPEAAALAYGFGKDNGDEEELVLVFDLGGGTYDVSVLTVGRGLTEIMCTSGNAQLGGTNFDRRIAKHLSKLTGGCCTTEDSMGMVLKAAESIRISLSNNRAVNLALPTTEAGWLELKGGNEVVVTPHNLPEVDFATGDQSNPTHSFHQFSRREFEKLCASEFQDLIRPIREVAIMAGAMLPGDTRPSVAVSAIEREKELAELENFYFDDDLDGTVENPMQQQQPTNDATIDIRSSKKAQQKGRKKAREVAKRERKYREESRKAQKTQADTNVKVRADGISGRPISRIVLVGGATRMPTIGRIISSLTGVTPQRTVDPDEAVALGCAVHVGILDGKEEMGVVLNPMKAALLRAAIEKERRDGGMSDVFQEEDDDEEFTNAEYFEM</sequence>
<protein>
    <submittedName>
        <fullName evidence="5">Uncharacterized protein</fullName>
    </submittedName>
</protein>
<dbReference type="PANTHER" id="PTHR19375">
    <property type="entry name" value="HEAT SHOCK PROTEIN 70KDA"/>
    <property type="match status" value="1"/>
</dbReference>
<keyword evidence="1 3" id="KW-0547">Nucleotide-binding</keyword>
<accession>A0A7S4ADX2</accession>
<dbReference type="PROSITE" id="PS00329">
    <property type="entry name" value="HSP70_2"/>
    <property type="match status" value="1"/>
</dbReference>
<dbReference type="InterPro" id="IPR043129">
    <property type="entry name" value="ATPase_NBD"/>
</dbReference>
<organism evidence="5">
    <name type="scientific">Pseudo-nitzschia australis</name>
    <dbReference type="NCBI Taxonomy" id="44445"/>
    <lineage>
        <taxon>Eukaryota</taxon>
        <taxon>Sar</taxon>
        <taxon>Stramenopiles</taxon>
        <taxon>Ochrophyta</taxon>
        <taxon>Bacillariophyta</taxon>
        <taxon>Bacillariophyceae</taxon>
        <taxon>Bacillariophycidae</taxon>
        <taxon>Bacillariales</taxon>
        <taxon>Bacillariaceae</taxon>
        <taxon>Pseudo-nitzschia</taxon>
    </lineage>
</organism>
<comment type="similarity">
    <text evidence="3">Belongs to the heat shock protein 70 family.</text>
</comment>
<evidence type="ECO:0000256" key="2">
    <source>
        <dbReference type="ARBA" id="ARBA00022840"/>
    </source>
</evidence>
<dbReference type="SUPFAM" id="SSF53067">
    <property type="entry name" value="Actin-like ATPase domain"/>
    <property type="match status" value="3"/>
</dbReference>
<feature type="region of interest" description="Disordered" evidence="4">
    <location>
        <begin position="153"/>
        <end position="179"/>
    </location>
</feature>
<dbReference type="Gene3D" id="3.90.640.10">
    <property type="entry name" value="Actin, Chain A, domain 4"/>
    <property type="match status" value="1"/>
</dbReference>
<feature type="compositionally biased region" description="Basic residues" evidence="4">
    <location>
        <begin position="508"/>
        <end position="519"/>
    </location>
</feature>
<feature type="compositionally biased region" description="Polar residues" evidence="4">
    <location>
        <begin position="490"/>
        <end position="501"/>
    </location>
</feature>
<evidence type="ECO:0000256" key="4">
    <source>
        <dbReference type="SAM" id="MobiDB-lite"/>
    </source>
</evidence>
<dbReference type="Pfam" id="PF00012">
    <property type="entry name" value="HSP70"/>
    <property type="match status" value="3"/>
</dbReference>
<keyword evidence="2 3" id="KW-0067">ATP-binding</keyword>
<gene>
    <name evidence="5" type="ORF">PAUS00366_LOCUS5320</name>
</gene>
<evidence type="ECO:0000313" key="5">
    <source>
        <dbReference type="EMBL" id="CAE0712568.1"/>
    </source>
</evidence>